<gene>
    <name evidence="1" type="ORF">UFOVP1454_2</name>
</gene>
<proteinExistence type="predicted"/>
<evidence type="ECO:0000313" key="1">
    <source>
        <dbReference type="EMBL" id="CAB4213855.1"/>
    </source>
</evidence>
<protein>
    <submittedName>
        <fullName evidence="1">Uncharacterized protein</fullName>
    </submittedName>
</protein>
<name>A0A6J5SIV6_9CAUD</name>
<organism evidence="1">
    <name type="scientific">uncultured Caudovirales phage</name>
    <dbReference type="NCBI Taxonomy" id="2100421"/>
    <lineage>
        <taxon>Viruses</taxon>
        <taxon>Duplodnaviria</taxon>
        <taxon>Heunggongvirae</taxon>
        <taxon>Uroviricota</taxon>
        <taxon>Caudoviricetes</taxon>
        <taxon>Peduoviridae</taxon>
        <taxon>Maltschvirus</taxon>
        <taxon>Maltschvirus maltsch</taxon>
    </lineage>
</organism>
<dbReference type="EMBL" id="LR797414">
    <property type="protein sequence ID" value="CAB4213855.1"/>
    <property type="molecule type" value="Genomic_DNA"/>
</dbReference>
<sequence length="122" mass="12912">MAYSQKLKTSKPKYTTISLSSSTTTAEIDLEGGTLCALKLPELTSTTFTITWCEQSGGTFVTLKDWLGAYTTAGSAITFTIGATSLGGGTFPPALTAGLRFIKIVFDSSETADIIVVKRNID</sequence>
<reference evidence="1" key="1">
    <citation type="submission" date="2020-05" db="EMBL/GenBank/DDBJ databases">
        <authorList>
            <person name="Chiriac C."/>
            <person name="Salcher M."/>
            <person name="Ghai R."/>
            <person name="Kavagutti S V."/>
        </authorList>
    </citation>
    <scope>NUCLEOTIDE SEQUENCE</scope>
</reference>
<accession>A0A6J5SIV6</accession>